<organism evidence="1 3">
    <name type="scientific">Pyrenophora tritici-repentis</name>
    <dbReference type="NCBI Taxonomy" id="45151"/>
    <lineage>
        <taxon>Eukaryota</taxon>
        <taxon>Fungi</taxon>
        <taxon>Dikarya</taxon>
        <taxon>Ascomycota</taxon>
        <taxon>Pezizomycotina</taxon>
        <taxon>Dothideomycetes</taxon>
        <taxon>Pleosporomycetidae</taxon>
        <taxon>Pleosporales</taxon>
        <taxon>Pleosporineae</taxon>
        <taxon>Pleosporaceae</taxon>
        <taxon>Pyrenophora</taxon>
    </lineage>
</organism>
<reference evidence="1" key="1">
    <citation type="journal article" date="2018" name="BMC Genomics">
        <title>Comparative genomics of the wheat fungal pathogen Pyrenophora tritici-repentis reveals chromosomal variations and genome plasticity.</title>
        <authorList>
            <person name="Moolhuijzen P."/>
            <person name="See P.T."/>
            <person name="Hane J.K."/>
            <person name="Shi G."/>
            <person name="Liu Z."/>
            <person name="Oliver R.P."/>
            <person name="Moffat C.S."/>
        </authorList>
    </citation>
    <scope>NUCLEOTIDE SEQUENCE [LARGE SCALE GENOMIC DNA]</scope>
    <source>
        <strain evidence="1">M4</strain>
    </source>
</reference>
<protein>
    <submittedName>
        <fullName evidence="1">Uncharacterized protein</fullName>
    </submittedName>
</protein>
<comment type="caution">
    <text evidence="1">The sequence shown here is derived from an EMBL/GenBank/DDBJ whole genome shotgun (WGS) entry which is preliminary data.</text>
</comment>
<evidence type="ECO:0000313" key="4">
    <source>
        <dbReference type="Proteomes" id="UP000249757"/>
    </source>
</evidence>
<dbReference type="EMBL" id="NQIK02000010">
    <property type="protein sequence ID" value="KAF7565811.1"/>
    <property type="molecule type" value="Genomic_DNA"/>
</dbReference>
<gene>
    <name evidence="2" type="ORF">Ptr86124_011368</name>
    <name evidence="1" type="ORF">PtrM4_052450</name>
</gene>
<reference evidence="2" key="3">
    <citation type="journal article" date="2022" name="bioRxiv">
        <title>A global pangenome for the wheat fungal pathogen Pyrenophora tritici-repentis and prediction of effector protein structural homology.</title>
        <authorList>
            <person name="Moolhuijzen P."/>
            <person name="See P.T."/>
            <person name="Shi G."/>
            <person name="Powell H.R."/>
            <person name="Cockram J."/>
            <person name="Jorgensen L.N."/>
            <person name="Benslimane H."/>
            <person name="Strelkov S.E."/>
            <person name="Turner J."/>
            <person name="Liu Z."/>
            <person name="Moffat C.S."/>
        </authorList>
    </citation>
    <scope>NUCLEOTIDE SEQUENCE</scope>
    <source>
        <strain evidence="2">86-124</strain>
    </source>
</reference>
<name>A0A2W1EGZ6_9PLEO</name>
<reference evidence="4" key="4">
    <citation type="journal article" date="2022" name="Microb. Genom.">
        <title>A global pangenome for the wheat fungal pathogen Pyrenophora tritici-repentis and prediction of effector protein structural homology.</title>
        <authorList>
            <person name="Moolhuijzen P.M."/>
            <person name="See P.T."/>
            <person name="Shi G."/>
            <person name="Powell H.R."/>
            <person name="Cockram J."/>
            <person name="Jorgensen L.N."/>
            <person name="Benslimane H."/>
            <person name="Strelkov S.E."/>
            <person name="Turner J."/>
            <person name="Liu Z."/>
            <person name="Moffat C.S."/>
        </authorList>
    </citation>
    <scope>NUCLEOTIDE SEQUENCE [LARGE SCALE GENOMIC DNA]</scope>
</reference>
<proteinExistence type="predicted"/>
<dbReference type="Proteomes" id="UP000245464">
    <property type="component" value="Chromosome 10"/>
</dbReference>
<dbReference type="Proteomes" id="UP000249757">
    <property type="component" value="Unassembled WGS sequence"/>
</dbReference>
<evidence type="ECO:0000313" key="1">
    <source>
        <dbReference type="EMBL" id="KAF7565811.1"/>
    </source>
</evidence>
<dbReference type="AlphaFoldDB" id="A0A2W1EGZ6"/>
<evidence type="ECO:0000313" key="2">
    <source>
        <dbReference type="EMBL" id="KAI1509782.1"/>
    </source>
</evidence>
<keyword evidence="4" id="KW-1185">Reference proteome</keyword>
<evidence type="ECO:0000313" key="3">
    <source>
        <dbReference type="Proteomes" id="UP000245464"/>
    </source>
</evidence>
<accession>A0A2W1EGZ6</accession>
<dbReference type="OrthoDB" id="4829316at2759"/>
<dbReference type="EMBL" id="NRDI02000019">
    <property type="protein sequence ID" value="KAI1509782.1"/>
    <property type="molecule type" value="Genomic_DNA"/>
</dbReference>
<reference evidence="2" key="2">
    <citation type="submission" date="2021-05" db="EMBL/GenBank/DDBJ databases">
        <authorList>
            <person name="Moolhuijzen P.M."/>
            <person name="Moffat C.S."/>
        </authorList>
    </citation>
    <scope>NUCLEOTIDE SEQUENCE</scope>
    <source>
        <strain evidence="2">86-124</strain>
    </source>
</reference>
<sequence>MPSANPRIISRTLSSISRLSRGMVEPHPFARNAVTTTPHEWRAGDLAKRLGKTSAAYVPFYVVLLGWPLGAKWALNGRL</sequence>